<protein>
    <submittedName>
        <fullName evidence="2">Uncharacterized protein</fullName>
    </submittedName>
</protein>
<accession>A0AAU9WAB3</accession>
<feature type="signal peptide" evidence="1">
    <location>
        <begin position="1"/>
        <end position="19"/>
    </location>
</feature>
<feature type="chain" id="PRO_5043572190" evidence="1">
    <location>
        <begin position="20"/>
        <end position="556"/>
    </location>
</feature>
<reference evidence="2 3" key="1">
    <citation type="submission" date="2022-05" db="EMBL/GenBank/DDBJ databases">
        <authorList>
            <consortium name="Genoscope - CEA"/>
            <person name="William W."/>
        </authorList>
    </citation>
    <scope>NUCLEOTIDE SEQUENCE [LARGE SCALE GENOMIC DNA]</scope>
</reference>
<keyword evidence="3" id="KW-1185">Reference proteome</keyword>
<dbReference type="AlphaFoldDB" id="A0AAU9WAB3"/>
<name>A0AAU9WAB3_9CNID</name>
<proteinExistence type="predicted"/>
<organism evidence="2 3">
    <name type="scientific">Pocillopora meandrina</name>
    <dbReference type="NCBI Taxonomy" id="46732"/>
    <lineage>
        <taxon>Eukaryota</taxon>
        <taxon>Metazoa</taxon>
        <taxon>Cnidaria</taxon>
        <taxon>Anthozoa</taxon>
        <taxon>Hexacorallia</taxon>
        <taxon>Scleractinia</taxon>
        <taxon>Astrocoeniina</taxon>
        <taxon>Pocilloporidae</taxon>
        <taxon>Pocillopora</taxon>
    </lineage>
</organism>
<dbReference type="EMBL" id="CALNXJ010000012">
    <property type="protein sequence ID" value="CAH3110068.1"/>
    <property type="molecule type" value="Genomic_DNA"/>
</dbReference>
<evidence type="ECO:0000256" key="1">
    <source>
        <dbReference type="SAM" id="SignalP"/>
    </source>
</evidence>
<dbReference type="Proteomes" id="UP001159428">
    <property type="component" value="Unassembled WGS sequence"/>
</dbReference>
<sequence>MMSTLNILVFMLVQGHVVCDSELFPVSMFEVDSVEHQPIDPQKNDEIEALQGINVTERFEDPKVTTDDITWMKEIISYYGFKEHPGADAWREQPLFEGHLGKPHFKTAAKKAQDFFLKFKKNGGKSPWELLQKVTEGHNNILLKITAVRYLLVTHILWLVSKGTLTACKEKRSSYTDIPQSWEIPEGGVCFPKPYGSATYKSDYDVGLIGKDSGTVTQEFNRYFQAKFFLPSELVFDTNVYAFTLEFAMPKMFPSLPLSFTLGLHKFEQFRWYKMQELASAYYKVFKYNQDFFEEMKNGATDEIKDEMAKSVLRSWLREFEVMNGQVALRKQETETLAEFRLAHNEQYQKYLQSMSQGKTGGYQIQSTDYLSKALLYAAEAYHTRGAIRHVVQGLQMNAISTSQYYTPLSTYDLWVSMIENWGEANKEYKHCGKISVAKCLMKMSKYLSRMFDAMRVIRRSRLPKKDRKGLLDFGTMDDPEFVTDLLLRYRRSGKEPSSAANQFVILFLEKFNCKSPYSKNLYFGLDCLKKIHEKVNAYNKKLAANVNEAEGMKFI</sequence>
<evidence type="ECO:0000313" key="2">
    <source>
        <dbReference type="EMBL" id="CAH3110068.1"/>
    </source>
</evidence>
<gene>
    <name evidence="2" type="ORF">PMEA_00004184</name>
</gene>
<evidence type="ECO:0000313" key="3">
    <source>
        <dbReference type="Proteomes" id="UP001159428"/>
    </source>
</evidence>
<keyword evidence="1" id="KW-0732">Signal</keyword>
<comment type="caution">
    <text evidence="2">The sequence shown here is derived from an EMBL/GenBank/DDBJ whole genome shotgun (WGS) entry which is preliminary data.</text>
</comment>